<dbReference type="SUPFAM" id="SSF52096">
    <property type="entry name" value="ClpP/crotonase"/>
    <property type="match status" value="1"/>
</dbReference>
<proteinExistence type="predicted"/>
<feature type="domain" description="3-hydroxyacyl-CoA dehydrogenase C-terminal" evidence="13">
    <location>
        <begin position="609"/>
        <end position="697"/>
    </location>
</feature>
<reference evidence="15 16" key="1">
    <citation type="submission" date="2019-08" db="EMBL/GenBank/DDBJ databases">
        <title>Whole-genome Sequencing of e-waste polymer degrading bacterium Pseudomonas sp. strain PE08.</title>
        <authorList>
            <person name="Kirdat K."/>
            <person name="Debbarma P."/>
            <person name="Narawade N."/>
            <person name="Suyal D."/>
            <person name="Thorat V."/>
            <person name="Shouche Y."/>
            <person name="Goel R."/>
            <person name="Yadav A."/>
        </authorList>
    </citation>
    <scope>NUCLEOTIDE SEQUENCE [LARGE SCALE GENOMIC DNA]</scope>
    <source>
        <strain evidence="15 16">PE08</strain>
    </source>
</reference>
<dbReference type="UniPathway" id="UPA00659"/>
<keyword evidence="9" id="KW-0413">Isomerase</keyword>
<evidence type="ECO:0000256" key="2">
    <source>
        <dbReference type="ARBA" id="ARBA00005005"/>
    </source>
</evidence>
<comment type="pathway">
    <text evidence="2">Lipid metabolism; fatty acid beta-oxidation.</text>
</comment>
<dbReference type="GO" id="GO:0006635">
    <property type="term" value="P:fatty acid beta-oxidation"/>
    <property type="evidence" value="ECO:0007669"/>
    <property type="project" value="UniProtKB-UniPathway"/>
</dbReference>
<dbReference type="EMBL" id="CP043311">
    <property type="protein sequence ID" value="QEY62979.1"/>
    <property type="molecule type" value="Genomic_DNA"/>
</dbReference>
<evidence type="ECO:0000259" key="14">
    <source>
        <dbReference type="Pfam" id="PF02737"/>
    </source>
</evidence>
<keyword evidence="8" id="KW-0576">Peroxisome</keyword>
<dbReference type="Proteomes" id="UP000327179">
    <property type="component" value="Chromosome"/>
</dbReference>
<dbReference type="PANTHER" id="PTHR23309">
    <property type="entry name" value="3-HYDROXYACYL-COA DEHYROGENASE"/>
    <property type="match status" value="1"/>
</dbReference>
<dbReference type="InterPro" id="IPR029045">
    <property type="entry name" value="ClpP/crotonase-like_dom_sf"/>
</dbReference>
<evidence type="ECO:0000256" key="6">
    <source>
        <dbReference type="ARBA" id="ARBA00023027"/>
    </source>
</evidence>
<dbReference type="GO" id="GO:0070403">
    <property type="term" value="F:NAD+ binding"/>
    <property type="evidence" value="ECO:0007669"/>
    <property type="project" value="InterPro"/>
</dbReference>
<evidence type="ECO:0000256" key="7">
    <source>
        <dbReference type="ARBA" id="ARBA00023098"/>
    </source>
</evidence>
<evidence type="ECO:0000313" key="15">
    <source>
        <dbReference type="EMBL" id="QEY62979.1"/>
    </source>
</evidence>
<accession>A0A5J6QQN4</accession>
<evidence type="ECO:0000313" key="16">
    <source>
        <dbReference type="Proteomes" id="UP000327179"/>
    </source>
</evidence>
<name>A0A5J6QQN4_9GAMM</name>
<gene>
    <name evidence="15" type="ORF">FXN65_13170</name>
</gene>
<keyword evidence="6" id="KW-0520">NAD</keyword>
<keyword evidence="5" id="KW-0560">Oxidoreductase</keyword>
<evidence type="ECO:0000256" key="12">
    <source>
        <dbReference type="ARBA" id="ARBA00049556"/>
    </source>
</evidence>
<evidence type="ECO:0000256" key="5">
    <source>
        <dbReference type="ARBA" id="ARBA00023002"/>
    </source>
</evidence>
<dbReference type="KEGG" id="plal:FXN65_13170"/>
<dbReference type="Pfam" id="PF02737">
    <property type="entry name" value="3HCDH_N"/>
    <property type="match status" value="1"/>
</dbReference>
<dbReference type="FunFam" id="3.40.50.720:FF:000009">
    <property type="entry name" value="Fatty oxidation complex, alpha subunit"/>
    <property type="match status" value="1"/>
</dbReference>
<dbReference type="InterPro" id="IPR001753">
    <property type="entry name" value="Enoyl-CoA_hydra/iso"/>
</dbReference>
<sequence length="703" mass="75572">MNALVTYQVEDNLALIGLARPPVNALGQPLRAAVLEACERAATDMAVKAIVLHGANGLFSAGADISEFGSDASFAAPDLPALLLRLTQLDKPLVAAIGKLALGGGLELALACGYRIGEPGTRVGLPEINLGLLPGAGGTQRLPRLIGAQAALDMMLSGAPAGADSALTLGILDRLSASADSLLDEARAFAHELVANRAPARPAAPFPAPAEGLPEDFLARFRQDNEPRWKSRLAPRLVLSAVEAACLLPLEEGLAREVALFKQAEASSQSQALRHVFFAEREAGRIPGIDGATLLRPIRKVAVIGAGTMGGGIAMNFANVGIPVTLLERQGEVLDRGLTQIRKNYEISVKRGKLTEAKLEQRMALLGGTLDYADLADADLVIEAVFEKMEIKQDVFRTLDRVCKPGAILATNTSSLDVDQIAAVTSRPQDVIGLHFFSPANVMRLLEVVRGRKTTPDVLATTLKMGRIIGKMPVVSGVCFGFIGNRMLEPYSREAHRLVLEGATPAQVDGVLTGLDLNMGVFSMLDLAGVDVNFLVRDSNRAAFAHDDSYCRLGDELYALGRYGQKTGRGFYAYEGRNRQDDYEVVALAERLAGELHIARRPISDQEIHDRCLFMLINEGIQLLDEGIALRASDIDLVWINGYGFPAHLGGPMYYAEQLGLDKVLAGISHFRQALGEYGEMWFQPAPLLERLVAAGKQRIEPL</sequence>
<dbReference type="Pfam" id="PF00725">
    <property type="entry name" value="3HCDH"/>
    <property type="match status" value="2"/>
</dbReference>
<dbReference type="GO" id="GO:0016853">
    <property type="term" value="F:isomerase activity"/>
    <property type="evidence" value="ECO:0007669"/>
    <property type="project" value="UniProtKB-KW"/>
</dbReference>
<evidence type="ECO:0000256" key="9">
    <source>
        <dbReference type="ARBA" id="ARBA00023235"/>
    </source>
</evidence>
<dbReference type="Gene3D" id="3.40.50.720">
    <property type="entry name" value="NAD(P)-binding Rossmann-like Domain"/>
    <property type="match status" value="1"/>
</dbReference>
<keyword evidence="7" id="KW-0443">Lipid metabolism</keyword>
<evidence type="ECO:0000256" key="10">
    <source>
        <dbReference type="ARBA" id="ARBA00023239"/>
    </source>
</evidence>
<dbReference type="GO" id="GO:0003857">
    <property type="term" value="F:(3S)-3-hydroxyacyl-CoA dehydrogenase (NAD+) activity"/>
    <property type="evidence" value="ECO:0007669"/>
    <property type="project" value="UniProtKB-EC"/>
</dbReference>
<dbReference type="PANTHER" id="PTHR23309:SF51">
    <property type="entry name" value="3-HYDROXYACYL-COA DEHYDROGENASE-RELATED"/>
    <property type="match status" value="1"/>
</dbReference>
<feature type="domain" description="3-hydroxyacyl-CoA dehydrogenase C-terminal" evidence="13">
    <location>
        <begin position="481"/>
        <end position="574"/>
    </location>
</feature>
<protein>
    <submittedName>
        <fullName evidence="15">3-hydroxyacyl-CoA dehydrogenase</fullName>
    </submittedName>
</protein>
<evidence type="ECO:0000256" key="11">
    <source>
        <dbReference type="ARBA" id="ARBA00023268"/>
    </source>
</evidence>
<dbReference type="RefSeq" id="WP_151133634.1">
    <property type="nucleotide sequence ID" value="NZ_CP043311.1"/>
</dbReference>
<dbReference type="SUPFAM" id="SSF51735">
    <property type="entry name" value="NAD(P)-binding Rossmann-fold domains"/>
    <property type="match status" value="1"/>
</dbReference>
<dbReference type="InterPro" id="IPR008927">
    <property type="entry name" value="6-PGluconate_DH-like_C_sf"/>
</dbReference>
<dbReference type="SUPFAM" id="SSF48179">
    <property type="entry name" value="6-phosphogluconate dehydrogenase C-terminal domain-like"/>
    <property type="match status" value="2"/>
</dbReference>
<dbReference type="AlphaFoldDB" id="A0A5J6QQN4"/>
<evidence type="ECO:0000256" key="8">
    <source>
        <dbReference type="ARBA" id="ARBA00023140"/>
    </source>
</evidence>
<dbReference type="CDD" id="cd06558">
    <property type="entry name" value="crotonase-like"/>
    <property type="match status" value="1"/>
</dbReference>
<keyword evidence="16" id="KW-1185">Reference proteome</keyword>
<keyword evidence="10" id="KW-0456">Lyase</keyword>
<dbReference type="FunFam" id="1.10.1040.50:FF:000006">
    <property type="entry name" value="Peroxisomal bifunctional enzyme"/>
    <property type="match status" value="1"/>
</dbReference>
<dbReference type="InterPro" id="IPR006108">
    <property type="entry name" value="3HC_DH_C"/>
</dbReference>
<keyword evidence="11" id="KW-0511">Multifunctional enzyme</keyword>
<evidence type="ECO:0000256" key="3">
    <source>
        <dbReference type="ARBA" id="ARBA00022832"/>
    </source>
</evidence>
<dbReference type="InterPro" id="IPR036291">
    <property type="entry name" value="NAD(P)-bd_dom_sf"/>
</dbReference>
<organism evidence="15 16">
    <name type="scientific">Metapseudomonas lalkuanensis</name>
    <dbReference type="NCBI Taxonomy" id="2604832"/>
    <lineage>
        <taxon>Bacteria</taxon>
        <taxon>Pseudomonadati</taxon>
        <taxon>Pseudomonadota</taxon>
        <taxon>Gammaproteobacteria</taxon>
        <taxon>Pseudomonadales</taxon>
        <taxon>Pseudomonadaceae</taxon>
        <taxon>Metapseudomonas</taxon>
    </lineage>
</organism>
<evidence type="ECO:0000256" key="1">
    <source>
        <dbReference type="ARBA" id="ARBA00004275"/>
    </source>
</evidence>
<comment type="subcellular location">
    <subcellularLocation>
        <location evidence="1">Peroxisome</location>
    </subcellularLocation>
</comment>
<comment type="catalytic activity">
    <reaction evidence="12">
        <text>a (3S)-3-hydroxyacyl-CoA + NAD(+) = a 3-oxoacyl-CoA + NADH + H(+)</text>
        <dbReference type="Rhea" id="RHEA:22432"/>
        <dbReference type="ChEBI" id="CHEBI:15378"/>
        <dbReference type="ChEBI" id="CHEBI:57318"/>
        <dbReference type="ChEBI" id="CHEBI:57540"/>
        <dbReference type="ChEBI" id="CHEBI:57945"/>
        <dbReference type="ChEBI" id="CHEBI:90726"/>
        <dbReference type="EC" id="1.1.1.35"/>
    </reaction>
</comment>
<dbReference type="Gene3D" id="3.90.226.10">
    <property type="entry name" value="2-enoyl-CoA Hydratase, Chain A, domain 1"/>
    <property type="match status" value="1"/>
</dbReference>
<evidence type="ECO:0000259" key="13">
    <source>
        <dbReference type="Pfam" id="PF00725"/>
    </source>
</evidence>
<feature type="domain" description="3-hydroxyacyl-CoA dehydrogenase NAD binding" evidence="14">
    <location>
        <begin position="300"/>
        <end position="476"/>
    </location>
</feature>
<dbReference type="GO" id="GO:0004300">
    <property type="term" value="F:enoyl-CoA hydratase activity"/>
    <property type="evidence" value="ECO:0007669"/>
    <property type="project" value="UniProtKB-ARBA"/>
</dbReference>
<keyword evidence="4" id="KW-0442">Lipid degradation</keyword>
<dbReference type="Gene3D" id="1.10.1040.50">
    <property type="match status" value="1"/>
</dbReference>
<dbReference type="InterPro" id="IPR006176">
    <property type="entry name" value="3-OHacyl-CoA_DH_NAD-bd"/>
</dbReference>
<dbReference type="Pfam" id="PF00378">
    <property type="entry name" value="ECH_1"/>
    <property type="match status" value="1"/>
</dbReference>
<keyword evidence="3" id="KW-0276">Fatty acid metabolism</keyword>
<evidence type="ECO:0000256" key="4">
    <source>
        <dbReference type="ARBA" id="ARBA00022963"/>
    </source>
</evidence>